<keyword evidence="3" id="KW-1185">Reference proteome</keyword>
<name>A0A9P0YUV2_CUSEU</name>
<feature type="transmembrane region" description="Helical" evidence="1">
    <location>
        <begin position="17"/>
        <end position="36"/>
    </location>
</feature>
<dbReference type="Proteomes" id="UP001152484">
    <property type="component" value="Unassembled WGS sequence"/>
</dbReference>
<evidence type="ECO:0000256" key="1">
    <source>
        <dbReference type="SAM" id="Phobius"/>
    </source>
</evidence>
<gene>
    <name evidence="2" type="ORF">CEURO_LOCUS5732</name>
</gene>
<comment type="caution">
    <text evidence="2">The sequence shown here is derived from an EMBL/GenBank/DDBJ whole genome shotgun (WGS) entry which is preliminary data.</text>
</comment>
<accession>A0A9P0YUV2</accession>
<organism evidence="2 3">
    <name type="scientific">Cuscuta europaea</name>
    <name type="common">European dodder</name>
    <dbReference type="NCBI Taxonomy" id="41803"/>
    <lineage>
        <taxon>Eukaryota</taxon>
        <taxon>Viridiplantae</taxon>
        <taxon>Streptophyta</taxon>
        <taxon>Embryophyta</taxon>
        <taxon>Tracheophyta</taxon>
        <taxon>Spermatophyta</taxon>
        <taxon>Magnoliopsida</taxon>
        <taxon>eudicotyledons</taxon>
        <taxon>Gunneridae</taxon>
        <taxon>Pentapetalae</taxon>
        <taxon>asterids</taxon>
        <taxon>lamiids</taxon>
        <taxon>Solanales</taxon>
        <taxon>Convolvulaceae</taxon>
        <taxon>Cuscuteae</taxon>
        <taxon>Cuscuta</taxon>
        <taxon>Cuscuta subgen. Cuscuta</taxon>
    </lineage>
</organism>
<dbReference type="AlphaFoldDB" id="A0A9P0YUV2"/>
<keyword evidence="1" id="KW-1133">Transmembrane helix</keyword>
<feature type="transmembrane region" description="Helical" evidence="1">
    <location>
        <begin position="43"/>
        <end position="62"/>
    </location>
</feature>
<sequence>MMAPCHHACLLQDVFGWGSYVFCTISSGLAHIYIWFLHMTRNLFVAPTLISKIQMVLIIWLFRMGECFNLLYSVRYFCFRMFFGWGSYVFCTISSGLAHIYNMALLASVS</sequence>
<dbReference type="EMBL" id="CAMAPE010000010">
    <property type="protein sequence ID" value="CAH9076179.1"/>
    <property type="molecule type" value="Genomic_DNA"/>
</dbReference>
<protein>
    <submittedName>
        <fullName evidence="2">Uncharacterized protein</fullName>
    </submittedName>
</protein>
<keyword evidence="1" id="KW-0812">Transmembrane</keyword>
<feature type="transmembrane region" description="Helical" evidence="1">
    <location>
        <begin position="82"/>
        <end position="101"/>
    </location>
</feature>
<proteinExistence type="predicted"/>
<evidence type="ECO:0000313" key="3">
    <source>
        <dbReference type="Proteomes" id="UP001152484"/>
    </source>
</evidence>
<reference evidence="2" key="1">
    <citation type="submission" date="2022-07" db="EMBL/GenBank/DDBJ databases">
        <authorList>
            <person name="Macas J."/>
            <person name="Novak P."/>
            <person name="Neumann P."/>
        </authorList>
    </citation>
    <scope>NUCLEOTIDE SEQUENCE</scope>
</reference>
<evidence type="ECO:0000313" key="2">
    <source>
        <dbReference type="EMBL" id="CAH9076179.1"/>
    </source>
</evidence>
<keyword evidence="1" id="KW-0472">Membrane</keyword>